<dbReference type="EMBL" id="FSRO01000001">
    <property type="protein sequence ID" value="SIO27706.1"/>
    <property type="molecule type" value="Genomic_DNA"/>
</dbReference>
<dbReference type="Proteomes" id="UP000185062">
    <property type="component" value="Unassembled WGS sequence"/>
</dbReference>
<sequence length="216" mass="24146">MEILSAQREDEIVRTPHALRYLLRFRMARCLNRSTPSAKTRQSWRNTNFSNNWKKQEQKIARLHQWVACSGNDFLHKTSNRISKNHAMIVIEGLKVTNMSKSAAGSIESPGRSVKAKIGLNNSILDQGWGDAASWNTSKRGVAVMCLPSIRVTQAGRVRPATMCPFRIAQHNPSLRVSNVGTQKMQISTQPSIEIFAKVSNIPRTGQDRTGHAQLA</sequence>
<accession>A0A1N6I6N3</accession>
<reference evidence="2 3" key="1">
    <citation type="submission" date="2016-12" db="EMBL/GenBank/DDBJ databases">
        <authorList>
            <person name="Song W.-J."/>
            <person name="Kurnit D.M."/>
        </authorList>
    </citation>
    <scope>NUCLEOTIDE SEQUENCE [LARGE SCALE GENOMIC DNA]</scope>
    <source>
        <strain evidence="2 3">ATCC 49181</strain>
    </source>
</reference>
<keyword evidence="3" id="KW-1185">Reference proteome</keyword>
<evidence type="ECO:0000313" key="3">
    <source>
        <dbReference type="Proteomes" id="UP000185062"/>
    </source>
</evidence>
<organism evidence="2 3">
    <name type="scientific">Nitrosomonas cryotolerans ATCC 49181</name>
    <dbReference type="NCBI Taxonomy" id="1131553"/>
    <lineage>
        <taxon>Bacteria</taxon>
        <taxon>Pseudomonadati</taxon>
        <taxon>Pseudomonadota</taxon>
        <taxon>Betaproteobacteria</taxon>
        <taxon>Nitrosomonadales</taxon>
        <taxon>Nitrosomonadaceae</taxon>
        <taxon>Nitrosomonas</taxon>
    </lineage>
</organism>
<dbReference type="InterPro" id="IPR001959">
    <property type="entry name" value="Transposase"/>
</dbReference>
<dbReference type="STRING" id="44575.SAMN05216419_10325"/>
<proteinExistence type="predicted"/>
<name>A0A1N6I6N3_9PROT</name>
<protein>
    <submittedName>
        <fullName evidence="2">Probable transposase</fullName>
    </submittedName>
</protein>
<evidence type="ECO:0000259" key="1">
    <source>
        <dbReference type="Pfam" id="PF01385"/>
    </source>
</evidence>
<dbReference type="Pfam" id="PF01385">
    <property type="entry name" value="OrfB_IS605"/>
    <property type="match status" value="1"/>
</dbReference>
<feature type="domain" description="Probable transposase IS891/IS1136/IS1341" evidence="1">
    <location>
        <begin position="41"/>
        <end position="102"/>
    </location>
</feature>
<evidence type="ECO:0000313" key="2">
    <source>
        <dbReference type="EMBL" id="SIO27706.1"/>
    </source>
</evidence>
<gene>
    <name evidence="2" type="ORF">SAMN02743940_1581</name>
</gene>
<dbReference type="RefSeq" id="WP_074202551.1">
    <property type="nucleotide sequence ID" value="NZ_FSRO01000001.1"/>
</dbReference>
<dbReference type="AlphaFoldDB" id="A0A1N6I6N3"/>
<dbReference type="eggNOG" id="COG0675">
    <property type="taxonomic scope" value="Bacteria"/>
</dbReference>